<dbReference type="EMBL" id="BSYB01000025">
    <property type="protein sequence ID" value="GMG47925.1"/>
    <property type="molecule type" value="Genomic_DNA"/>
</dbReference>
<sequence length="151" mass="17122">MKKLLNILAAGFFGFAVQATVPSNGTAEAKLAQIKELLTPQLSENATIVFPDSEKWYDVTHRAAAPRVNPGYLAVVDVAAEDDVVNTVQDELFNMKRTLSDSFTDQSRERDRTPVPGRHRHPRLDRRYQQDPGWNSDPHAWPQPRRSRSQQ</sequence>
<gene>
    <name evidence="3" type="ORF">Aory05_000663400</name>
</gene>
<comment type="caution">
    <text evidence="3">The sequence shown here is derived from an EMBL/GenBank/DDBJ whole genome shotgun (WGS) entry which is preliminary data.</text>
</comment>
<reference evidence="3" key="1">
    <citation type="submission" date="2023-04" db="EMBL/GenBank/DDBJ databases">
        <title>Aspergillus oryzae var. brunneus NBRC 4377.</title>
        <authorList>
            <person name="Ichikawa N."/>
            <person name="Sato H."/>
            <person name="Tonouchi N."/>
        </authorList>
    </citation>
    <scope>NUCLEOTIDE SEQUENCE</scope>
    <source>
        <strain evidence="3">NBRC 4377</strain>
    </source>
</reference>
<feature type="signal peptide" evidence="2">
    <location>
        <begin position="1"/>
        <end position="19"/>
    </location>
</feature>
<accession>A0ABQ6KYG0</accession>
<protein>
    <submittedName>
        <fullName evidence="3">Unnamed protein product</fullName>
    </submittedName>
</protein>
<name>A0ABQ6KYG0_ASPOZ</name>
<keyword evidence="4" id="KW-1185">Reference proteome</keyword>
<feature type="region of interest" description="Disordered" evidence="1">
    <location>
        <begin position="96"/>
        <end position="151"/>
    </location>
</feature>
<feature type="chain" id="PRO_5045950077" evidence="2">
    <location>
        <begin position="20"/>
        <end position="151"/>
    </location>
</feature>
<dbReference type="Proteomes" id="UP001165189">
    <property type="component" value="Unassembled WGS sequence"/>
</dbReference>
<evidence type="ECO:0000313" key="3">
    <source>
        <dbReference type="EMBL" id="GMG47925.1"/>
    </source>
</evidence>
<proteinExistence type="predicted"/>
<evidence type="ECO:0000256" key="1">
    <source>
        <dbReference type="SAM" id="MobiDB-lite"/>
    </source>
</evidence>
<organism evidence="3 4">
    <name type="scientific">Aspergillus oryzae var. brunneus</name>
    <dbReference type="NCBI Taxonomy" id="332754"/>
    <lineage>
        <taxon>Eukaryota</taxon>
        <taxon>Fungi</taxon>
        <taxon>Dikarya</taxon>
        <taxon>Ascomycota</taxon>
        <taxon>Pezizomycotina</taxon>
        <taxon>Eurotiomycetes</taxon>
        <taxon>Eurotiomycetidae</taxon>
        <taxon>Eurotiales</taxon>
        <taxon>Aspergillaceae</taxon>
        <taxon>Aspergillus</taxon>
        <taxon>Aspergillus subgen. Circumdati</taxon>
    </lineage>
</organism>
<evidence type="ECO:0000256" key="2">
    <source>
        <dbReference type="SAM" id="SignalP"/>
    </source>
</evidence>
<evidence type="ECO:0000313" key="4">
    <source>
        <dbReference type="Proteomes" id="UP001165189"/>
    </source>
</evidence>
<keyword evidence="2" id="KW-0732">Signal</keyword>